<evidence type="ECO:0000256" key="3">
    <source>
        <dbReference type="SAM" id="SignalP"/>
    </source>
</evidence>
<feature type="region of interest" description="Disordered" evidence="1">
    <location>
        <begin position="186"/>
        <end position="239"/>
    </location>
</feature>
<feature type="chain" id="PRO_5012240191" evidence="3">
    <location>
        <begin position="28"/>
        <end position="281"/>
    </location>
</feature>
<sequence length="281" mass="29867">MQFIVQPHSVLVVMLVVIAAFAPSVPAESFAGHIIYSGTKCSGTPLVMSIIDADDCEDVECLSFSVDDTTYSSATTCENTSRQTYVADVFANFSYVMVETFTNKCEGFLGATVYLATGECQIYNDQGSNYVIAKVNEDGSASLGIYNTSSCSGAPFLGYEPDSEAVENHSCYKNYTVIYTSAENNSEGGDSDISAPMEINSPQKVDTNTGSNGSADDSDRNIVGSDEGSTTVTDTAPEKSGGINTGAIIGIIVAYVILCTAAGILCMDRMQRCVRRLGLRR</sequence>
<keyword evidence="2" id="KW-1133">Transmembrane helix</keyword>
<reference evidence="5" key="1">
    <citation type="submission" date="2017-03" db="EMBL/GenBank/DDBJ databases">
        <title>Phytopthora megakarya and P. palmivora, two closely related causual agents of cacao black pod achieved similar genome size and gene model numbers by different mechanisms.</title>
        <authorList>
            <person name="Ali S."/>
            <person name="Shao J."/>
            <person name="Larry D.J."/>
            <person name="Kronmiller B."/>
            <person name="Shen D."/>
            <person name="Strem M.D."/>
            <person name="Melnick R.L."/>
            <person name="Guiltinan M.J."/>
            <person name="Tyler B.M."/>
            <person name="Meinhardt L.W."/>
            <person name="Bailey B.A."/>
        </authorList>
    </citation>
    <scope>NUCLEOTIDE SEQUENCE [LARGE SCALE GENOMIC DNA]</scope>
    <source>
        <strain evidence="5">zdho120</strain>
    </source>
</reference>
<keyword evidence="4" id="KW-0418">Kinase</keyword>
<keyword evidence="3" id="KW-0732">Signal</keyword>
<accession>A0A225W062</accession>
<keyword evidence="2" id="KW-0812">Transmembrane</keyword>
<dbReference type="Proteomes" id="UP000198211">
    <property type="component" value="Unassembled WGS sequence"/>
</dbReference>
<keyword evidence="4" id="KW-0808">Transferase</keyword>
<feature type="signal peptide" evidence="3">
    <location>
        <begin position="1"/>
        <end position="27"/>
    </location>
</feature>
<keyword evidence="2" id="KW-0472">Membrane</keyword>
<dbReference type="GO" id="GO:0016301">
    <property type="term" value="F:kinase activity"/>
    <property type="evidence" value="ECO:0007669"/>
    <property type="project" value="UniProtKB-KW"/>
</dbReference>
<proteinExistence type="predicted"/>
<feature type="transmembrane region" description="Helical" evidence="2">
    <location>
        <begin position="247"/>
        <end position="267"/>
    </location>
</feature>
<gene>
    <name evidence="4" type="ORF">PHMEG_00016712</name>
</gene>
<dbReference type="EMBL" id="NBNE01002444">
    <property type="protein sequence ID" value="OWZ10437.1"/>
    <property type="molecule type" value="Genomic_DNA"/>
</dbReference>
<name>A0A225W062_9STRA</name>
<evidence type="ECO:0000313" key="4">
    <source>
        <dbReference type="EMBL" id="OWZ10437.1"/>
    </source>
</evidence>
<evidence type="ECO:0000256" key="2">
    <source>
        <dbReference type="SAM" id="Phobius"/>
    </source>
</evidence>
<evidence type="ECO:0000313" key="5">
    <source>
        <dbReference type="Proteomes" id="UP000198211"/>
    </source>
</evidence>
<dbReference type="AlphaFoldDB" id="A0A225W062"/>
<evidence type="ECO:0000256" key="1">
    <source>
        <dbReference type="SAM" id="MobiDB-lite"/>
    </source>
</evidence>
<feature type="compositionally biased region" description="Polar residues" evidence="1">
    <location>
        <begin position="200"/>
        <end position="215"/>
    </location>
</feature>
<dbReference type="OrthoDB" id="115579at2759"/>
<protein>
    <submittedName>
        <fullName evidence="4">TKL protein kinase</fullName>
    </submittedName>
</protein>
<organism evidence="4 5">
    <name type="scientific">Phytophthora megakarya</name>
    <dbReference type="NCBI Taxonomy" id="4795"/>
    <lineage>
        <taxon>Eukaryota</taxon>
        <taxon>Sar</taxon>
        <taxon>Stramenopiles</taxon>
        <taxon>Oomycota</taxon>
        <taxon>Peronosporomycetes</taxon>
        <taxon>Peronosporales</taxon>
        <taxon>Peronosporaceae</taxon>
        <taxon>Phytophthora</taxon>
    </lineage>
</organism>
<comment type="caution">
    <text evidence="4">The sequence shown here is derived from an EMBL/GenBank/DDBJ whole genome shotgun (WGS) entry which is preliminary data.</text>
</comment>
<keyword evidence="5" id="KW-1185">Reference proteome</keyword>